<reference evidence="1" key="1">
    <citation type="submission" date="2021-04" db="EMBL/GenBank/DDBJ databases">
        <title>Draft genome assembly of strain Phenylobacterium sp. 20VBR1 using MiniION and Illumina platforms.</title>
        <authorList>
            <person name="Thomas F.A."/>
            <person name="Krishnan K.P."/>
            <person name="Sinha R.K."/>
        </authorList>
    </citation>
    <scope>NUCLEOTIDE SEQUENCE</scope>
    <source>
        <strain evidence="1">20VBR1</strain>
    </source>
</reference>
<proteinExistence type="predicted"/>
<protein>
    <submittedName>
        <fullName evidence="1">Uncharacterized protein</fullName>
    </submittedName>
</protein>
<dbReference type="EMBL" id="JAGSGD010000001">
    <property type="protein sequence ID" value="MBR7620466.1"/>
    <property type="molecule type" value="Genomic_DNA"/>
</dbReference>
<keyword evidence="2" id="KW-1185">Reference proteome</keyword>
<dbReference type="AlphaFoldDB" id="A0A941D1J0"/>
<sequence length="75" mass="7942">MQTLTEIVAAVVVHSSAVAYSHFGVAIESPKIEHPAPAERTIARTATPKPAAVKVLDHVQKASDCPTQKAQVLKT</sequence>
<evidence type="ECO:0000313" key="2">
    <source>
        <dbReference type="Proteomes" id="UP000622580"/>
    </source>
</evidence>
<accession>A0A941D1J0</accession>
<name>A0A941D1J0_9CAUL</name>
<evidence type="ECO:0000313" key="1">
    <source>
        <dbReference type="EMBL" id="MBR7620466.1"/>
    </source>
</evidence>
<gene>
    <name evidence="1" type="ORF">JKL49_13820</name>
</gene>
<comment type="caution">
    <text evidence="1">The sequence shown here is derived from an EMBL/GenBank/DDBJ whole genome shotgun (WGS) entry which is preliminary data.</text>
</comment>
<dbReference type="Proteomes" id="UP000622580">
    <property type="component" value="Unassembled WGS sequence"/>
</dbReference>
<organism evidence="1 2">
    <name type="scientific">Phenylobacterium glaciei</name>
    <dbReference type="NCBI Taxonomy" id="2803784"/>
    <lineage>
        <taxon>Bacteria</taxon>
        <taxon>Pseudomonadati</taxon>
        <taxon>Pseudomonadota</taxon>
        <taxon>Alphaproteobacteria</taxon>
        <taxon>Caulobacterales</taxon>
        <taxon>Caulobacteraceae</taxon>
        <taxon>Phenylobacterium</taxon>
    </lineage>
</organism>
<dbReference type="RefSeq" id="WP_215341201.1">
    <property type="nucleotide sequence ID" value="NZ_JAGSGD010000001.1"/>
</dbReference>